<evidence type="ECO:0000313" key="1">
    <source>
        <dbReference type="EMBL" id="MDA0179494.1"/>
    </source>
</evidence>
<comment type="caution">
    <text evidence="1">The sequence shown here is derived from an EMBL/GenBank/DDBJ whole genome shotgun (WGS) entry which is preliminary data.</text>
</comment>
<proteinExistence type="predicted"/>
<protein>
    <submittedName>
        <fullName evidence="1">Uncharacterized protein</fullName>
    </submittedName>
</protein>
<reference evidence="1" key="1">
    <citation type="submission" date="2022-10" db="EMBL/GenBank/DDBJ databases">
        <title>The WGS of Solirubrobacter phytolaccae KCTC 29190.</title>
        <authorList>
            <person name="Jiang Z."/>
        </authorList>
    </citation>
    <scope>NUCLEOTIDE SEQUENCE</scope>
    <source>
        <strain evidence="1">KCTC 29190</strain>
    </source>
</reference>
<dbReference type="RefSeq" id="WP_270023779.1">
    <property type="nucleotide sequence ID" value="NZ_JAPDDP010000005.1"/>
</dbReference>
<organism evidence="1 2">
    <name type="scientific">Solirubrobacter phytolaccae</name>
    <dbReference type="NCBI Taxonomy" id="1404360"/>
    <lineage>
        <taxon>Bacteria</taxon>
        <taxon>Bacillati</taxon>
        <taxon>Actinomycetota</taxon>
        <taxon>Thermoleophilia</taxon>
        <taxon>Solirubrobacterales</taxon>
        <taxon>Solirubrobacteraceae</taxon>
        <taxon>Solirubrobacter</taxon>
    </lineage>
</organism>
<name>A0A9X3S5Z9_9ACTN</name>
<keyword evidence="2" id="KW-1185">Reference proteome</keyword>
<dbReference type="EMBL" id="JAPDDP010000005">
    <property type="protein sequence ID" value="MDA0179494.1"/>
    <property type="molecule type" value="Genomic_DNA"/>
</dbReference>
<evidence type="ECO:0000313" key="2">
    <source>
        <dbReference type="Proteomes" id="UP001147653"/>
    </source>
</evidence>
<dbReference type="InterPro" id="IPR013211">
    <property type="entry name" value="LVIVD"/>
</dbReference>
<dbReference type="Proteomes" id="UP001147653">
    <property type="component" value="Unassembled WGS sequence"/>
</dbReference>
<dbReference type="Pfam" id="PF08309">
    <property type="entry name" value="LVIVD"/>
    <property type="match status" value="1"/>
</dbReference>
<accession>A0A9X3S5Z9</accession>
<dbReference type="AlphaFoldDB" id="A0A9X3S5Z9"/>
<gene>
    <name evidence="1" type="ORF">OJ997_04235</name>
</gene>
<sequence>MCAPSSAIAHPCASANAKAAANKSFLSVNSATWVGMHRPDFAHECGGEGGAVTSTLAKARAAGVTIADDPTFEQMVSEFEYSPNMTPVGYSANVIPYLPSPYNSDLAFQGDYAYMGTNDGFVVIDIKDPSKPKQVHLNKSCTTSQGDVVVYGNILVRSWDSATRADGAATQSCGGTLVGVGFEGVHLFDITDPTNPVMIDVGNNPADGKQGLRFGVNDVPRKGCGSHTATAVPSPANDALYIYNGGSSSTCTWMDVLKIKISDPTQAEYVKQAPAGRQCHDNTVFLNGANSLASCAGGNGITLFKFDTTIDPTLPGGIENPIQLWSKNMMASGGHSATFSYDGKTVVFGHEPGGGVQASCEPIDSAHFKSLFILNAATGDQISTVQMPREQDSTQNCTWHNFNTVPTKGGNFLVSGNYQAGINVIDYSQPAAPKVIAYADPKALPKTTTYGSDGYPDGGDWSTYWYNGKIYEADIYRGLMVWDLDNSFTDRANTVAYSNPQTQIGAITADNVAPTVTSSNEGVGYLQNSTVPAAFSCADEGLGVDSCTSATTNLDTSKIGPASYTVTAVDKAGNTTTKTVAYVINSTAVTGTPGGTVAATLALTLGTPATFGAFTPGVDKEYTATTEATVISTAGDAALSVADAGTTPGFLVNGSFTLPQPLQGLGTVKTWTGPTSNEKVPVTFKQAVSKTDALRTGTYSKTLTFTLSTTNP</sequence>
<dbReference type="SUPFAM" id="SSF75011">
    <property type="entry name" value="3-carboxy-cis,cis-mucoante lactonizing enzyme"/>
    <property type="match status" value="1"/>
</dbReference>